<gene>
    <name evidence="1" type="ORF">EG68_11738</name>
</gene>
<reference evidence="1" key="1">
    <citation type="submission" date="2019-07" db="EMBL/GenBank/DDBJ databases">
        <title>Annotation for the trematode Paragonimus miyazaki's.</title>
        <authorList>
            <person name="Choi Y.-J."/>
        </authorList>
    </citation>
    <scope>NUCLEOTIDE SEQUENCE</scope>
    <source>
        <strain evidence="1">Japan</strain>
    </source>
</reference>
<sequence>MGLPHHISPRVKLLRSDVMNEGVNEDLAMSVESSISDDLCKAFLQLGTPLAWQSVILMSSRSLIHKYRRTPEPSFTHLVRAGKSALELGCIFILDWNGPSIVN</sequence>
<dbReference type="OrthoDB" id="6260241at2759"/>
<proteinExistence type="predicted"/>
<name>A0A8S9YH22_9TREM</name>
<accession>A0A8S9YH22</accession>
<protein>
    <submittedName>
        <fullName evidence="1">Uncharacterized protein</fullName>
    </submittedName>
</protein>
<evidence type="ECO:0000313" key="1">
    <source>
        <dbReference type="EMBL" id="KAF7234388.1"/>
    </source>
</evidence>
<keyword evidence="2" id="KW-1185">Reference proteome</keyword>
<comment type="caution">
    <text evidence="1">The sequence shown here is derived from an EMBL/GenBank/DDBJ whole genome shotgun (WGS) entry which is preliminary data.</text>
</comment>
<dbReference type="EMBL" id="JTDE01009950">
    <property type="protein sequence ID" value="KAF7234388.1"/>
    <property type="molecule type" value="Genomic_DNA"/>
</dbReference>
<evidence type="ECO:0000313" key="2">
    <source>
        <dbReference type="Proteomes" id="UP000822476"/>
    </source>
</evidence>
<organism evidence="1 2">
    <name type="scientific">Paragonimus skrjabini miyazakii</name>
    <dbReference type="NCBI Taxonomy" id="59628"/>
    <lineage>
        <taxon>Eukaryota</taxon>
        <taxon>Metazoa</taxon>
        <taxon>Spiralia</taxon>
        <taxon>Lophotrochozoa</taxon>
        <taxon>Platyhelminthes</taxon>
        <taxon>Trematoda</taxon>
        <taxon>Digenea</taxon>
        <taxon>Plagiorchiida</taxon>
        <taxon>Troglotremata</taxon>
        <taxon>Troglotrematidae</taxon>
        <taxon>Paragonimus</taxon>
    </lineage>
</organism>
<dbReference type="Proteomes" id="UP000822476">
    <property type="component" value="Unassembled WGS sequence"/>
</dbReference>
<dbReference type="AlphaFoldDB" id="A0A8S9YH22"/>